<dbReference type="PANTHER" id="PTHR34145:SF68">
    <property type="entry name" value="FBD DOMAIN-CONTAINING PROTEIN"/>
    <property type="match status" value="1"/>
</dbReference>
<keyword evidence="3" id="KW-1185">Reference proteome</keyword>
<dbReference type="PANTHER" id="PTHR34145">
    <property type="entry name" value="OS02G0105600 PROTEIN"/>
    <property type="match status" value="1"/>
</dbReference>
<accession>A0A314U6K6</accession>
<sequence>MYKDSYAFPCTLLGLDEKEKGSSLTPFCCGYSGFEFLRVLHLEHVDVTSEVVEYFMSNCPTLERLSIHSATNLVDLRVVRPSISLKFLSIKYCLRLDSIEICDANLVSFVYVGLKISLLLSNMPSLVEVSFRNVPVVLIF</sequence>
<dbReference type="OrthoDB" id="613853at2759"/>
<dbReference type="Proteomes" id="UP000250321">
    <property type="component" value="Unassembled WGS sequence"/>
</dbReference>
<evidence type="ECO:0000259" key="1">
    <source>
        <dbReference type="Pfam" id="PF23622"/>
    </source>
</evidence>
<feature type="domain" description="At1g61320/AtMIF1 LRR" evidence="1">
    <location>
        <begin position="3"/>
        <end position="129"/>
    </location>
</feature>
<name>A0A314U6K6_PRUYE</name>
<dbReference type="Pfam" id="PF23622">
    <property type="entry name" value="LRR_At1g61320_AtMIF1"/>
    <property type="match status" value="1"/>
</dbReference>
<dbReference type="InterPro" id="IPR055357">
    <property type="entry name" value="LRR_At1g61320_AtMIF1"/>
</dbReference>
<comment type="caution">
    <text evidence="2">The sequence shown here is derived from an EMBL/GenBank/DDBJ whole genome shotgun (WGS) entry which is preliminary data.</text>
</comment>
<dbReference type="SUPFAM" id="SSF52058">
    <property type="entry name" value="L domain-like"/>
    <property type="match status" value="1"/>
</dbReference>
<gene>
    <name evidence="2" type="ORF">Pyn_31494</name>
</gene>
<reference evidence="2 3" key="1">
    <citation type="submission" date="2018-02" db="EMBL/GenBank/DDBJ databases">
        <title>Draft genome of wild Prunus yedoensis var. nudiflora.</title>
        <authorList>
            <person name="Baek S."/>
            <person name="Kim J.-H."/>
            <person name="Choi K."/>
            <person name="Kim G.-B."/>
            <person name="Cho A."/>
            <person name="Jang H."/>
            <person name="Shin C.-H."/>
            <person name="Yu H.-J."/>
            <person name="Mun J.-H."/>
        </authorList>
    </citation>
    <scope>NUCLEOTIDE SEQUENCE [LARGE SCALE GENOMIC DNA]</scope>
    <source>
        <strain evidence="3">cv. Jeju island</strain>
        <tissue evidence="2">Leaf</tissue>
    </source>
</reference>
<dbReference type="InterPro" id="IPR032675">
    <property type="entry name" value="LRR_dom_sf"/>
</dbReference>
<dbReference type="EMBL" id="PJQY01003980">
    <property type="protein sequence ID" value="PQM33013.1"/>
    <property type="molecule type" value="Genomic_DNA"/>
</dbReference>
<dbReference type="InterPro" id="IPR053772">
    <property type="entry name" value="At1g61320/At1g61330-like"/>
</dbReference>
<dbReference type="AlphaFoldDB" id="A0A314U6K6"/>
<protein>
    <recommendedName>
        <fullName evidence="1">At1g61320/AtMIF1 LRR domain-containing protein</fullName>
    </recommendedName>
</protein>
<evidence type="ECO:0000313" key="2">
    <source>
        <dbReference type="EMBL" id="PQM33013.1"/>
    </source>
</evidence>
<dbReference type="Gene3D" id="3.80.10.10">
    <property type="entry name" value="Ribonuclease Inhibitor"/>
    <property type="match status" value="1"/>
</dbReference>
<organism evidence="2 3">
    <name type="scientific">Prunus yedoensis var. nudiflora</name>
    <dbReference type="NCBI Taxonomy" id="2094558"/>
    <lineage>
        <taxon>Eukaryota</taxon>
        <taxon>Viridiplantae</taxon>
        <taxon>Streptophyta</taxon>
        <taxon>Embryophyta</taxon>
        <taxon>Tracheophyta</taxon>
        <taxon>Spermatophyta</taxon>
        <taxon>Magnoliopsida</taxon>
        <taxon>eudicotyledons</taxon>
        <taxon>Gunneridae</taxon>
        <taxon>Pentapetalae</taxon>
        <taxon>rosids</taxon>
        <taxon>fabids</taxon>
        <taxon>Rosales</taxon>
        <taxon>Rosaceae</taxon>
        <taxon>Amygdaloideae</taxon>
        <taxon>Amygdaleae</taxon>
        <taxon>Prunus</taxon>
    </lineage>
</organism>
<evidence type="ECO:0000313" key="3">
    <source>
        <dbReference type="Proteomes" id="UP000250321"/>
    </source>
</evidence>
<proteinExistence type="predicted"/>